<dbReference type="Pfam" id="PF18052">
    <property type="entry name" value="Rx_N"/>
    <property type="match status" value="2"/>
</dbReference>
<keyword evidence="3" id="KW-0677">Repeat</keyword>
<dbReference type="InterPro" id="IPR038005">
    <property type="entry name" value="RX-like_CC"/>
</dbReference>
<dbReference type="Gene3D" id="1.10.10.10">
    <property type="entry name" value="Winged helix-like DNA-binding domain superfamily/Winged helix DNA-binding domain"/>
    <property type="match status" value="2"/>
</dbReference>
<dbReference type="InterPro" id="IPR003591">
    <property type="entry name" value="Leu-rich_rpt_typical-subtyp"/>
</dbReference>
<dbReference type="SMART" id="SM00382">
    <property type="entry name" value="AAA"/>
    <property type="match status" value="2"/>
</dbReference>
<dbReference type="InterPro" id="IPR002182">
    <property type="entry name" value="NB-ARC"/>
</dbReference>
<dbReference type="Pfam" id="PF00931">
    <property type="entry name" value="NB-ARC"/>
    <property type="match status" value="2"/>
</dbReference>
<evidence type="ECO:0000256" key="5">
    <source>
        <dbReference type="ARBA" id="ARBA00022821"/>
    </source>
</evidence>
<proteinExistence type="evidence at transcript level"/>
<dbReference type="Gene3D" id="3.80.10.10">
    <property type="entry name" value="Ribonuclease Inhibitor"/>
    <property type="match status" value="2"/>
</dbReference>
<keyword evidence="4" id="KW-0547">Nucleotide-binding</keyword>
<reference evidence="8" key="1">
    <citation type="journal article" date="2018" name="Mol. Plant Microbe Interact.">
        <title>Subfamily-specific specialization of RGH1/MLA immune receptors in wild barley.</title>
        <authorList>
            <person name="Maekawa T."/>
            <person name="Kracher B."/>
            <person name="Saur I.M."/>
            <person name="Maekawa Yoshikawa M."/>
            <person name="Kellner R."/>
            <person name="Pankin A."/>
            <person name="von Korff M."/>
            <person name="Schulze-Lefert P."/>
        </authorList>
    </citation>
    <scope>NUCLEOTIDE SEQUENCE</scope>
    <source>
        <strain evidence="8">FT146-2</strain>
    </source>
</reference>
<dbReference type="CDD" id="cd14798">
    <property type="entry name" value="RX-CC_like"/>
    <property type="match status" value="1"/>
</dbReference>
<dbReference type="GO" id="GO:0002758">
    <property type="term" value="P:innate immune response-activating signaling pathway"/>
    <property type="evidence" value="ECO:0007669"/>
    <property type="project" value="UniProtKB-ARBA"/>
</dbReference>
<comment type="similarity">
    <text evidence="1">Belongs to the disease resistance NB-LRR family.</text>
</comment>
<keyword evidence="6" id="KW-0175">Coiled coil</keyword>
<dbReference type="GO" id="GO:0043531">
    <property type="term" value="F:ADP binding"/>
    <property type="evidence" value="ECO:0007669"/>
    <property type="project" value="InterPro"/>
</dbReference>
<feature type="domain" description="AAA+ ATPase" evidence="7">
    <location>
        <begin position="1191"/>
        <end position="1344"/>
    </location>
</feature>
<dbReference type="GO" id="GO:0042742">
    <property type="term" value="P:defense response to bacterium"/>
    <property type="evidence" value="ECO:0007669"/>
    <property type="project" value="UniProtKB-ARBA"/>
</dbReference>
<feature type="domain" description="AAA+ ATPase" evidence="7">
    <location>
        <begin position="196"/>
        <end position="331"/>
    </location>
</feature>
<accession>A0A3G2KWU9</accession>
<dbReference type="EMBL" id="MH425877">
    <property type="protein sequence ID" value="AYN64300.1"/>
    <property type="molecule type" value="mRNA"/>
</dbReference>
<organism evidence="8">
    <name type="scientific">Hordeum vulgare subsp. spontaneum</name>
    <name type="common">Wild barley</name>
    <name type="synonym">Hordeum spontaneum</name>
    <dbReference type="NCBI Taxonomy" id="77009"/>
    <lineage>
        <taxon>Eukaryota</taxon>
        <taxon>Viridiplantae</taxon>
        <taxon>Streptophyta</taxon>
        <taxon>Embryophyta</taxon>
        <taxon>Tracheophyta</taxon>
        <taxon>Spermatophyta</taxon>
        <taxon>Magnoliopsida</taxon>
        <taxon>Liliopsida</taxon>
        <taxon>Poales</taxon>
        <taxon>Poaceae</taxon>
        <taxon>BOP clade</taxon>
        <taxon>Pooideae</taxon>
        <taxon>Triticodae</taxon>
        <taxon>Triticeae</taxon>
        <taxon>Hordeinae</taxon>
        <taxon>Hordeum</taxon>
    </lineage>
</organism>
<evidence type="ECO:0000259" key="7">
    <source>
        <dbReference type="SMART" id="SM00382"/>
    </source>
</evidence>
<dbReference type="InterPro" id="IPR001611">
    <property type="entry name" value="Leu-rich_rpt"/>
</dbReference>
<dbReference type="PANTHER" id="PTHR23155">
    <property type="entry name" value="DISEASE RESISTANCE PROTEIN RP"/>
    <property type="match status" value="1"/>
</dbReference>
<keyword evidence="2" id="KW-0433">Leucine-rich repeat</keyword>
<dbReference type="Pfam" id="PF23559">
    <property type="entry name" value="WHD_DRP"/>
    <property type="match status" value="2"/>
</dbReference>
<dbReference type="InterPro" id="IPR044974">
    <property type="entry name" value="Disease_R_plants"/>
</dbReference>
<dbReference type="InterPro" id="IPR041118">
    <property type="entry name" value="Rx_N"/>
</dbReference>
<sequence>MEMMEAPVSASQGAMRSLPRKLESLLSGPNQGLRPEEKKKLRFLQADLQGLIDSYLFEPSEVESPASTASFWMKDVRDLSYDIDDFIYELGHVAVSGARIGAAQIQKVPGVKISRFPDKLKRRQWISDEISGFRTRVKEAIQRHKTYLGGCRWRPSSSSGQHSAPSPCGRAAIRLVGMDSPVEQLCGWLANDGQPEHKVASIVGTSGVGKTTLARQVYHKLGGQFECRAFVQASPKQDMKMLLTSILSQVRRHHLPDSFDVHKLLFEIEAHLQYKTYIIVIDNLQAPSTWDIINHALPKGNCCSRILTTTEVDAIAQTCCADTSKYIFKKEPLSEDESREMFLGTVFGHEAGCPQVLKEVSNEIIKRSGGLPLAIIILASLLVGQPASSIEHWNHIKNSLSSDSSTNTSLEGIKQVLNLGYEYLPHYLKACMLYLCMYEEDCIIWKDDLVKQWIAEGFIHAMDGNGGKEVARSYFDELVNRGMIQPMDINCNDEILSFSVHTMVLHFIRYKSVEENFSIALDHSQTTIRLADKVRRLALHFGNVEHATPPMPASMRLSQVRSLAFSGLLKCMPSFVEFRFIQVLILKLWADPDNRSDNFIGSDDLSGNITEPDDLSDNLTEHDDLSWNLSEISELFRLRYFHLDACHMSVELPTQMKRLKDLVACEIDANVTAVPSDIVDLPGLFFLSIPSEARLPTGIGRMTSLCTLGIIDLSNNSTENIMCLGELTNLQDLRLTCSTLQADNLEKNLEFLGLIIRKLSNLKCVTLVPVVSSHVKTQDDASSSRMTISWDGFTTVSLSPALLQRLELSRRCFILSSLPEWTKDLTNLGILKMAVSKVSSEDVVILKGLPSLTALSLFVWTAPTRRIIFDNEGFLVLKYFKFVCVAPCLSFLDGAMPKVHNLKLGFNANRMEQYSLVAAGFEHLIGLKKISIKIGGAGADECDRRSAQLVLTDAISKHPNTSIISVQWVNSKFCGEQDVNAGESSSYQQDTVFIGMELVAGAMVSLISKLGKLLTEEYNLRKSVKKDVEFLRREIESMHTVLIKVGEVPREQLDRQVKIWADEVRELSYNMEDVIDKFLVRVDNIQSHDNANGLKRLMKRMIVVFKKGENHHRIANAITEITEQFHELAARPERNKVDGITPNPTEAIVLDPRLRALYTEVTELVGISGKRDEDIMRLLSMETEDDASNKRLKKVSIVGFGGLGKTTLAKAVYEKIKGDFDCRAFVPIGRNPDIKKVFRDILIELGNSHSDLTILDAKQLMVKLREFLENKRYLVIIDDIWDESLWEIIKFAFSNRNNLGSRLITTTRIVSVSNSCCSSADDSVYQMKPLSLDDSRKLFHKRIFSSETECPNEFEQVSRDILKKCGGVPLAIITIASALAGGQKVKPKHEWYILLQSLGSGLTEDNSLDEMRRILSFSYYDLPYDLRTCLLYLSIYPEGSEIGRDRLIWKWVAEGFVHPGNQGTSLFLLGLNYFNQLINRSMIQPIYDHLGQISTCRIHDMVLDLICNLSHEAKFVNLLDGTRNSMSSQSNVRRLSLQNINEDHPAKSLTNIMSMSRVRSITIFPTAIDIMPALSRFEALRVLDLMGCNLGENSNLQLHLKDVGHLIHLRYLGLSRTKIRELPPKIGNLQFLEVLDLGNNYIDELPPTVCNLRRLIYLNIYPCKVVPTGVLHNLTSIEVLREILVPLNIIAQELGNLARLRELRIHFKDGHYDLYEGFVKSLCNLHRMESLSIDCNYGETSFELMDLLAERWVPPVHLREFVSRMPSKLSALRGWIKKDPSHLSNLSVLFLWPVKEVQQEDVEIIGGLQSLRRLWMKSTQQIQRLLIIRADVFLCMVDFGLYCGSAAQIMFEPGALPRAEYVRFSLGVRVAKEDGNYGFDLGLRGNLLSLRQRVWVNLYCGGARVGEAKEAEAAVRHALDAHPNHPAVEIYMFPHIAEGAQDDDLM</sequence>
<dbReference type="InterPro" id="IPR058922">
    <property type="entry name" value="WHD_DRP"/>
</dbReference>
<dbReference type="SMART" id="SM00369">
    <property type="entry name" value="LRR_TYP"/>
    <property type="match status" value="2"/>
</dbReference>
<dbReference type="PRINTS" id="PR00364">
    <property type="entry name" value="DISEASERSIST"/>
</dbReference>
<dbReference type="Gene3D" id="1.10.8.430">
    <property type="entry name" value="Helical domain of apoptotic protease-activating factors"/>
    <property type="match status" value="2"/>
</dbReference>
<dbReference type="FunFam" id="1.10.10.10:FF:000322">
    <property type="entry name" value="Probable disease resistance protein At1g63360"/>
    <property type="match status" value="2"/>
</dbReference>
<protein>
    <submittedName>
        <fullName evidence="8">RGH1</fullName>
    </submittedName>
</protein>
<evidence type="ECO:0000256" key="6">
    <source>
        <dbReference type="ARBA" id="ARBA00023054"/>
    </source>
</evidence>
<dbReference type="PROSITE" id="PS51450">
    <property type="entry name" value="LRR"/>
    <property type="match status" value="1"/>
</dbReference>
<dbReference type="GO" id="GO:0009626">
    <property type="term" value="P:plant-type hypersensitive response"/>
    <property type="evidence" value="ECO:0007669"/>
    <property type="project" value="UniProtKB-ARBA"/>
</dbReference>
<evidence type="ECO:0000313" key="8">
    <source>
        <dbReference type="EMBL" id="AYN64300.1"/>
    </source>
</evidence>
<dbReference type="InterPro" id="IPR042197">
    <property type="entry name" value="Apaf_helical"/>
</dbReference>
<evidence type="ECO:0000256" key="2">
    <source>
        <dbReference type="ARBA" id="ARBA00022614"/>
    </source>
</evidence>
<dbReference type="InterPro" id="IPR036388">
    <property type="entry name" value="WH-like_DNA-bd_sf"/>
</dbReference>
<dbReference type="Pfam" id="PF23598">
    <property type="entry name" value="LRR_14"/>
    <property type="match status" value="2"/>
</dbReference>
<dbReference type="SUPFAM" id="SSF52047">
    <property type="entry name" value="RNI-like"/>
    <property type="match status" value="1"/>
</dbReference>
<dbReference type="SUPFAM" id="SSF52058">
    <property type="entry name" value="L domain-like"/>
    <property type="match status" value="1"/>
</dbReference>
<evidence type="ECO:0000256" key="3">
    <source>
        <dbReference type="ARBA" id="ARBA00022737"/>
    </source>
</evidence>
<dbReference type="Gene3D" id="1.20.5.4130">
    <property type="match status" value="2"/>
</dbReference>
<name>A0A3G2KWU9_HORVS</name>
<dbReference type="SUPFAM" id="SSF52540">
    <property type="entry name" value="P-loop containing nucleoside triphosphate hydrolases"/>
    <property type="match status" value="2"/>
</dbReference>
<dbReference type="InterPro" id="IPR003593">
    <property type="entry name" value="AAA+_ATPase"/>
</dbReference>
<evidence type="ECO:0000256" key="1">
    <source>
        <dbReference type="ARBA" id="ARBA00008894"/>
    </source>
</evidence>
<keyword evidence="5" id="KW-0611">Plant defense</keyword>
<dbReference type="InterPro" id="IPR032675">
    <property type="entry name" value="LRR_dom_sf"/>
</dbReference>
<dbReference type="InterPro" id="IPR027417">
    <property type="entry name" value="P-loop_NTPase"/>
</dbReference>
<dbReference type="Gene3D" id="3.40.50.300">
    <property type="entry name" value="P-loop containing nucleotide triphosphate hydrolases"/>
    <property type="match status" value="2"/>
</dbReference>
<evidence type="ECO:0000256" key="4">
    <source>
        <dbReference type="ARBA" id="ARBA00022741"/>
    </source>
</evidence>
<dbReference type="PANTHER" id="PTHR23155:SF1116">
    <property type="entry name" value="OS12G0273300 PROTEIN"/>
    <property type="match status" value="1"/>
</dbReference>
<dbReference type="InterPro" id="IPR055414">
    <property type="entry name" value="LRR_R13L4/SHOC2-like"/>
</dbReference>